<keyword evidence="3" id="KW-1185">Reference proteome</keyword>
<dbReference type="KEGG" id="dmm:dnm_002130"/>
<evidence type="ECO:0000256" key="1">
    <source>
        <dbReference type="SAM" id="MobiDB-lite"/>
    </source>
</evidence>
<feature type="region of interest" description="Disordered" evidence="1">
    <location>
        <begin position="19"/>
        <end position="41"/>
    </location>
</feature>
<sequence length="61" mass="6808">MKHFINRLKAKTYLKAGGLTRMTTSPPLSGQEGESANEESGCLNSGVIRRRRARLMVYLDP</sequence>
<name>A0A975BFG5_9BACT</name>
<organism evidence="2 3">
    <name type="scientific">Desulfonema magnum</name>
    <dbReference type="NCBI Taxonomy" id="45655"/>
    <lineage>
        <taxon>Bacteria</taxon>
        <taxon>Pseudomonadati</taxon>
        <taxon>Thermodesulfobacteriota</taxon>
        <taxon>Desulfobacteria</taxon>
        <taxon>Desulfobacterales</taxon>
        <taxon>Desulfococcaceae</taxon>
        <taxon>Desulfonema</taxon>
    </lineage>
</organism>
<dbReference type="RefSeq" id="WP_207680808.1">
    <property type="nucleotide sequence ID" value="NZ_CP061800.1"/>
</dbReference>
<evidence type="ECO:0000313" key="3">
    <source>
        <dbReference type="Proteomes" id="UP000663722"/>
    </source>
</evidence>
<dbReference type="Proteomes" id="UP000663722">
    <property type="component" value="Chromosome"/>
</dbReference>
<protein>
    <submittedName>
        <fullName evidence="2">Uncharacterized protein</fullName>
    </submittedName>
</protein>
<evidence type="ECO:0000313" key="2">
    <source>
        <dbReference type="EMBL" id="QTA84219.1"/>
    </source>
</evidence>
<proteinExistence type="predicted"/>
<dbReference type="EMBL" id="CP061800">
    <property type="protein sequence ID" value="QTA84219.1"/>
    <property type="molecule type" value="Genomic_DNA"/>
</dbReference>
<dbReference type="AlphaFoldDB" id="A0A975BFG5"/>
<feature type="compositionally biased region" description="Polar residues" evidence="1">
    <location>
        <begin position="21"/>
        <end position="34"/>
    </location>
</feature>
<gene>
    <name evidence="2" type="ORF">dnm_002130</name>
</gene>
<reference evidence="2" key="1">
    <citation type="journal article" date="2021" name="Microb. Physiol.">
        <title>Proteogenomic Insights into the Physiology of Marine, Sulfate-Reducing, Filamentous Desulfonema limicola and Desulfonema magnum.</title>
        <authorList>
            <person name="Schnaars V."/>
            <person name="Wohlbrand L."/>
            <person name="Scheve S."/>
            <person name="Hinrichs C."/>
            <person name="Reinhardt R."/>
            <person name="Rabus R."/>
        </authorList>
    </citation>
    <scope>NUCLEOTIDE SEQUENCE</scope>
    <source>
        <strain evidence="2">4be13</strain>
    </source>
</reference>
<accession>A0A975BFG5</accession>